<evidence type="ECO:0008006" key="3">
    <source>
        <dbReference type="Google" id="ProtNLM"/>
    </source>
</evidence>
<dbReference type="InParanoid" id="A0A5J5ELV7"/>
<comment type="caution">
    <text evidence="1">The sequence shown here is derived from an EMBL/GenBank/DDBJ whole genome shotgun (WGS) entry which is preliminary data.</text>
</comment>
<dbReference type="AlphaFoldDB" id="A0A5J5ELV7"/>
<evidence type="ECO:0000313" key="1">
    <source>
        <dbReference type="EMBL" id="KAA8897418.1"/>
    </source>
</evidence>
<gene>
    <name evidence="1" type="ORF">FN846DRAFT_963726</name>
</gene>
<reference evidence="1 2" key="1">
    <citation type="submission" date="2019-09" db="EMBL/GenBank/DDBJ databases">
        <title>Draft genome of the ectomycorrhizal ascomycete Sphaerosporella brunnea.</title>
        <authorList>
            <consortium name="DOE Joint Genome Institute"/>
            <person name="Benucci G.M."/>
            <person name="Marozzi G."/>
            <person name="Antonielli L."/>
            <person name="Sanchez S."/>
            <person name="Marco P."/>
            <person name="Wang X."/>
            <person name="Falini L.B."/>
            <person name="Barry K."/>
            <person name="Haridas S."/>
            <person name="Lipzen A."/>
            <person name="Labutti K."/>
            <person name="Grigoriev I.V."/>
            <person name="Murat C."/>
            <person name="Martin F."/>
            <person name="Albertini E."/>
            <person name="Donnini D."/>
            <person name="Bonito G."/>
        </authorList>
    </citation>
    <scope>NUCLEOTIDE SEQUENCE [LARGE SCALE GENOMIC DNA]</scope>
    <source>
        <strain evidence="1 2">Sb_GMNB300</strain>
    </source>
</reference>
<protein>
    <recommendedName>
        <fullName evidence="3">Nuclear distribution protein</fullName>
    </recommendedName>
</protein>
<dbReference type="Proteomes" id="UP000326924">
    <property type="component" value="Unassembled WGS sequence"/>
</dbReference>
<keyword evidence="2" id="KW-1185">Reference proteome</keyword>
<proteinExistence type="predicted"/>
<accession>A0A5J5ELV7</accession>
<dbReference type="OrthoDB" id="5403729at2759"/>
<evidence type="ECO:0000313" key="2">
    <source>
        <dbReference type="Proteomes" id="UP000326924"/>
    </source>
</evidence>
<name>A0A5J5ELV7_9PEZI</name>
<sequence length="258" mass="28504">MQNKAAPVSQIHLFHLFLLRSNHRYSLIGFGFNLGGSLPQEKQQSQQPHPMDTDAIETTSANIDGLGTRLQRLEFVLAGTCEDPSTELSNVAGTGGEASIRPRIATLQRDLARLQQKSRTVAEILSIHAQFPDVFGTTTARVSASTLLTEEKATTVLMSAPEYQAAASQLVAINDAPIPDPALSASLVELMPRLQRAQAVQDEYMRKIAELRLRTAKVLEHWFLVGVEGVNECFAEWDERTFEMDKVLSQRIAATNDF</sequence>
<organism evidence="1 2">
    <name type="scientific">Sphaerosporella brunnea</name>
    <dbReference type="NCBI Taxonomy" id="1250544"/>
    <lineage>
        <taxon>Eukaryota</taxon>
        <taxon>Fungi</taxon>
        <taxon>Dikarya</taxon>
        <taxon>Ascomycota</taxon>
        <taxon>Pezizomycotina</taxon>
        <taxon>Pezizomycetes</taxon>
        <taxon>Pezizales</taxon>
        <taxon>Pyronemataceae</taxon>
        <taxon>Sphaerosporella</taxon>
    </lineage>
</organism>
<dbReference type="EMBL" id="VXIS01000199">
    <property type="protein sequence ID" value="KAA8897418.1"/>
    <property type="molecule type" value="Genomic_DNA"/>
</dbReference>